<evidence type="ECO:0000313" key="2">
    <source>
        <dbReference type="Proteomes" id="UP000029713"/>
    </source>
</evidence>
<sequence>MRSLLREVAEMPPGYARTATAEEAVRLADAANDLDASFEARVALASAAQHGGEAQKAMVATTWCLGQIDAHPGRFAIEDTYWALKWLPGTLLDLPQVPLTDVERVLAEQRRRYAAEGIGEDAVAKLAWTVPLRTGRVAEAVEAHRRWRVVPRTPMGDCRACDVAAEVDLAIAAGDPARAVDLARPLVAGRLDCAEQPAAVLADLLAPLAELGEHEEAERLHQWGLRLARGNPSLVGAQARHVLHLVRTGRLDDAVDLLAELVDVCDRGLFDVDARLIVLSAGAAVAASLAETGVTETPRPLGARPRDTTALAGLFAGGAREIAAAFDRRNGTDLRTRDAEEWLGVRPVTVVAPPVVRTTSPTLPTTVTVAVVPAVSDEDADTLLELARTPRGPAAPRLAAAERALARYEAAGDAGGAARALATVGEALLRLDRLPEAADALARAVPALTADPVEQVRAALTLARLTAGTAGAVDDEARRWCAVADTAAARAGTPELMAGRVAALRAEWTVLELGEEPAPAGLAAAGAAFADARDLLAADPPLVTDAWASEAWSRSVVGDVAGALQAAETAWEQVRARTDDAGVTDVAQVLVPALLEAGEVDRAIDVLSAVQSSEEALDDPGAAGEAAAARGRLLRDADRLDEALTAAWTAVDLFAGAGDVSSAGWARLDAARLFRDLEEDLSAHDLYTELVERAAEDGDRELEGAASLDLARLLLQHGDVAGALAAAQRAATALPTDEAGARLRVQRTLADVHDAGGQVAEALAAGEAALAAISEEDEDPLLVADVRQEHADRLVVAGRAGEALPLYASARDAYTDAGQPVGVAATGLREADALHALGRTAEAISLAEEAVAVGHREDVLALVADALWAVASFSPPEAVRYDTALQAYQAAGAPAEQLAELTAARDRALKRGRSRWRR</sequence>
<comment type="caution">
    <text evidence="1">The sequence shown here is derived from an EMBL/GenBank/DDBJ whole genome shotgun (WGS) entry which is preliminary data.</text>
</comment>
<accession>A0A098Y065</accession>
<dbReference type="Proteomes" id="UP000029713">
    <property type="component" value="Unassembled WGS sequence"/>
</dbReference>
<evidence type="ECO:0008006" key="3">
    <source>
        <dbReference type="Google" id="ProtNLM"/>
    </source>
</evidence>
<dbReference type="Gene3D" id="1.25.40.10">
    <property type="entry name" value="Tetratricopeptide repeat domain"/>
    <property type="match status" value="1"/>
</dbReference>
<dbReference type="AlphaFoldDB" id="A0A098Y065"/>
<gene>
    <name evidence="1" type="ORF">IN07_24290</name>
</gene>
<dbReference type="InterPro" id="IPR011990">
    <property type="entry name" value="TPR-like_helical_dom_sf"/>
</dbReference>
<name>A0A098Y065_9ACTN</name>
<keyword evidence="2" id="KW-1185">Reference proteome</keyword>
<evidence type="ECO:0000313" key="1">
    <source>
        <dbReference type="EMBL" id="KGH43249.1"/>
    </source>
</evidence>
<protein>
    <recommendedName>
        <fullName evidence="3">Tetratricopeptide repeat protein</fullName>
    </recommendedName>
</protein>
<dbReference type="SUPFAM" id="SSF48452">
    <property type="entry name" value="TPR-like"/>
    <property type="match status" value="2"/>
</dbReference>
<organism evidence="1 2">
    <name type="scientific">Modestobacter caceresii</name>
    <dbReference type="NCBI Taxonomy" id="1522368"/>
    <lineage>
        <taxon>Bacteria</taxon>
        <taxon>Bacillati</taxon>
        <taxon>Actinomycetota</taxon>
        <taxon>Actinomycetes</taxon>
        <taxon>Geodermatophilales</taxon>
        <taxon>Geodermatophilaceae</taxon>
        <taxon>Modestobacter</taxon>
    </lineage>
</organism>
<proteinExistence type="predicted"/>
<dbReference type="STRING" id="1522368.IN07_24290"/>
<reference evidence="1 2" key="1">
    <citation type="submission" date="2014-07" db="EMBL/GenBank/DDBJ databases">
        <title>Biosystematic studies on Modestobacter strains isolated from extreme hyper-arid desert soil and from historic building.</title>
        <authorList>
            <person name="Bukarasam K."/>
            <person name="Bull A."/>
            <person name="Girard G."/>
            <person name="van Wezel G."/>
            <person name="Goodfellow M."/>
        </authorList>
    </citation>
    <scope>NUCLEOTIDE SEQUENCE [LARGE SCALE GENOMIC DNA]</scope>
    <source>
        <strain evidence="1 2">KNN45-2b</strain>
    </source>
</reference>
<dbReference type="EMBL" id="JPMX01000139">
    <property type="protein sequence ID" value="KGH43249.1"/>
    <property type="molecule type" value="Genomic_DNA"/>
</dbReference>